<dbReference type="STRING" id="33903.AQJ43_03765"/>
<dbReference type="RefSeq" id="WP_010984979.1">
    <property type="nucleotide sequence ID" value="NZ_BAABTN010000032.1"/>
</dbReference>
<protein>
    <recommendedName>
        <fullName evidence="4">HTH merR-type domain-containing protein</fullName>
    </recommendedName>
</protein>
<proteinExistence type="predicted"/>
<dbReference type="Proteomes" id="UP000302139">
    <property type="component" value="Unassembled WGS sequence"/>
</dbReference>
<keyword evidence="2" id="KW-0238">DNA-binding</keyword>
<dbReference type="InterPro" id="IPR047057">
    <property type="entry name" value="MerR_fam"/>
</dbReference>
<accession>A0A4D4LVF1</accession>
<reference evidence="5 8" key="2">
    <citation type="submission" date="2019-04" db="EMBL/GenBank/DDBJ databases">
        <title>Draft genome sequences of Streptomyces avermitilis NBRC 14893.</title>
        <authorList>
            <person name="Komaki H."/>
            <person name="Tamura T."/>
            <person name="Hosoyama A."/>
        </authorList>
    </citation>
    <scope>NUCLEOTIDE SEQUENCE [LARGE SCALE GENOMIC DNA]</scope>
    <source>
        <strain evidence="5 8">NBRC 14893</strain>
    </source>
</reference>
<evidence type="ECO:0000313" key="5">
    <source>
        <dbReference type="EMBL" id="GDY63490.1"/>
    </source>
</evidence>
<evidence type="ECO:0000256" key="3">
    <source>
        <dbReference type="ARBA" id="ARBA00023163"/>
    </source>
</evidence>
<dbReference type="CDD" id="cd01282">
    <property type="entry name" value="HTH_MerR-like_sg3"/>
    <property type="match status" value="1"/>
</dbReference>
<dbReference type="SMART" id="SM00422">
    <property type="entry name" value="HTH_MERR"/>
    <property type="match status" value="1"/>
</dbReference>
<dbReference type="EMBL" id="BJHX01000001">
    <property type="protein sequence ID" value="GDY63490.1"/>
    <property type="molecule type" value="Genomic_DNA"/>
</dbReference>
<dbReference type="EMBL" id="BJHY01000001">
    <property type="protein sequence ID" value="GDY76370.1"/>
    <property type="molecule type" value="Genomic_DNA"/>
</dbReference>
<reference evidence="6 7" key="1">
    <citation type="submission" date="2019-04" db="EMBL/GenBank/DDBJ databases">
        <title>Draft genome sequences of Streptomyces avermitilis ATCC 31267.</title>
        <authorList>
            <person name="Komaki H."/>
            <person name="Tamura T."/>
            <person name="Hosoyama A."/>
        </authorList>
    </citation>
    <scope>NUCLEOTIDE SEQUENCE [LARGE SCALE GENOMIC DNA]</scope>
    <source>
        <strain evidence="6 7">ATCC 31267</strain>
    </source>
</reference>
<dbReference type="SUPFAM" id="SSF46955">
    <property type="entry name" value="Putative DNA-binding domain"/>
    <property type="match status" value="1"/>
</dbReference>
<dbReference type="PROSITE" id="PS50937">
    <property type="entry name" value="HTH_MERR_2"/>
    <property type="match status" value="1"/>
</dbReference>
<sequence>MRIGELGRATGATPRALRHYERAGLIASRRAANGYRVYDEGTVTRVRNIRHLLAAGLTLDDVRVFLPCLDGDMTAGPASARALGVARERLAVIDERIAAQLAVRERLAAALREAGAVRGGGGGGGGGG</sequence>
<dbReference type="PRINTS" id="PR00040">
    <property type="entry name" value="HTHMERR"/>
</dbReference>
<dbReference type="GO" id="GO:0003700">
    <property type="term" value="F:DNA-binding transcription factor activity"/>
    <property type="evidence" value="ECO:0007669"/>
    <property type="project" value="InterPro"/>
</dbReference>
<evidence type="ECO:0000256" key="1">
    <source>
        <dbReference type="ARBA" id="ARBA00023015"/>
    </source>
</evidence>
<comment type="caution">
    <text evidence="5">The sequence shown here is derived from an EMBL/GenBank/DDBJ whole genome shotgun (WGS) entry which is preliminary data.</text>
</comment>
<name>A0A4D4LVF1_STRAX</name>
<dbReference type="GO" id="GO:0003677">
    <property type="term" value="F:DNA binding"/>
    <property type="evidence" value="ECO:0007669"/>
    <property type="project" value="UniProtKB-KW"/>
</dbReference>
<dbReference type="Pfam" id="PF13411">
    <property type="entry name" value="MerR_1"/>
    <property type="match status" value="1"/>
</dbReference>
<dbReference type="Gene3D" id="1.10.1660.10">
    <property type="match status" value="1"/>
</dbReference>
<feature type="domain" description="HTH merR-type" evidence="4">
    <location>
        <begin position="1"/>
        <end position="68"/>
    </location>
</feature>
<dbReference type="PANTHER" id="PTHR30204:SF94">
    <property type="entry name" value="HEAVY METAL-DEPENDENT TRANSCRIPTIONAL REGULATOR HI_0293-RELATED"/>
    <property type="match status" value="1"/>
</dbReference>
<gene>
    <name evidence="5" type="ORF">SAV14893_028830</name>
    <name evidence="6" type="ORF">SAV31267_058550</name>
</gene>
<evidence type="ECO:0000256" key="2">
    <source>
        <dbReference type="ARBA" id="ARBA00023125"/>
    </source>
</evidence>
<keyword evidence="1" id="KW-0805">Transcription regulation</keyword>
<organism evidence="5 8">
    <name type="scientific">Streptomyces avermitilis</name>
    <dbReference type="NCBI Taxonomy" id="33903"/>
    <lineage>
        <taxon>Bacteria</taxon>
        <taxon>Bacillati</taxon>
        <taxon>Actinomycetota</taxon>
        <taxon>Actinomycetes</taxon>
        <taxon>Kitasatosporales</taxon>
        <taxon>Streptomycetaceae</taxon>
        <taxon>Streptomyces</taxon>
    </lineage>
</organism>
<dbReference type="PANTHER" id="PTHR30204">
    <property type="entry name" value="REDOX-CYCLING DRUG-SENSING TRANSCRIPTIONAL ACTIVATOR SOXR"/>
    <property type="match status" value="1"/>
</dbReference>
<dbReference type="AlphaFoldDB" id="A0A4D4LVF1"/>
<dbReference type="OMA" id="HESANDP"/>
<dbReference type="InterPro" id="IPR000551">
    <property type="entry name" value="MerR-type_HTH_dom"/>
</dbReference>
<dbReference type="Proteomes" id="UP000299211">
    <property type="component" value="Unassembled WGS sequence"/>
</dbReference>
<dbReference type="InterPro" id="IPR009061">
    <property type="entry name" value="DNA-bd_dom_put_sf"/>
</dbReference>
<evidence type="ECO:0000259" key="4">
    <source>
        <dbReference type="PROSITE" id="PS50937"/>
    </source>
</evidence>
<dbReference type="GeneID" id="41540613"/>
<evidence type="ECO:0000313" key="6">
    <source>
        <dbReference type="EMBL" id="GDY76370.1"/>
    </source>
</evidence>
<evidence type="ECO:0000313" key="8">
    <source>
        <dbReference type="Proteomes" id="UP000302139"/>
    </source>
</evidence>
<keyword evidence="3" id="KW-0804">Transcription</keyword>
<evidence type="ECO:0000313" key="7">
    <source>
        <dbReference type="Proteomes" id="UP000299211"/>
    </source>
</evidence>